<dbReference type="Proteomes" id="UP001174136">
    <property type="component" value="Unassembled WGS sequence"/>
</dbReference>
<dbReference type="AlphaFoldDB" id="A0AA47MIU3"/>
<comment type="caution">
    <text evidence="1">The sequence shown here is derived from an EMBL/GenBank/DDBJ whole genome shotgun (WGS) entry which is preliminary data.</text>
</comment>
<sequence length="125" mass="13846">MSTAMQMILYISVEPTNPNSLCSLTTCLASVNQWMSDNFLKLNLGSLAHQTKSQGKSIGVILDSDLSFKPHISKVTQTALFHLRNAKAEARFELSAAPLLVPVSSDWLQAARQHEQYPMWAWAAV</sequence>
<evidence type="ECO:0000313" key="1">
    <source>
        <dbReference type="EMBL" id="KAK0141059.1"/>
    </source>
</evidence>
<proteinExistence type="predicted"/>
<dbReference type="EMBL" id="JAOPHQ010003986">
    <property type="protein sequence ID" value="KAK0141059.1"/>
    <property type="molecule type" value="Genomic_DNA"/>
</dbReference>
<keyword evidence="2" id="KW-1185">Reference proteome</keyword>
<evidence type="ECO:0000313" key="2">
    <source>
        <dbReference type="Proteomes" id="UP001174136"/>
    </source>
</evidence>
<accession>A0AA47MIU3</accession>
<gene>
    <name evidence="1" type="ORF">N1851_021941</name>
</gene>
<name>A0AA47MIU3_MERPO</name>
<protein>
    <submittedName>
        <fullName evidence="1">Uncharacterized protein</fullName>
    </submittedName>
</protein>
<organism evidence="1 2">
    <name type="scientific">Merluccius polli</name>
    <name type="common">Benguela hake</name>
    <name type="synonym">Merluccius cadenati</name>
    <dbReference type="NCBI Taxonomy" id="89951"/>
    <lineage>
        <taxon>Eukaryota</taxon>
        <taxon>Metazoa</taxon>
        <taxon>Chordata</taxon>
        <taxon>Craniata</taxon>
        <taxon>Vertebrata</taxon>
        <taxon>Euteleostomi</taxon>
        <taxon>Actinopterygii</taxon>
        <taxon>Neopterygii</taxon>
        <taxon>Teleostei</taxon>
        <taxon>Neoteleostei</taxon>
        <taxon>Acanthomorphata</taxon>
        <taxon>Zeiogadaria</taxon>
        <taxon>Gadariae</taxon>
        <taxon>Gadiformes</taxon>
        <taxon>Gadoidei</taxon>
        <taxon>Merlucciidae</taxon>
        <taxon>Merluccius</taxon>
    </lineage>
</organism>
<reference evidence="1" key="1">
    <citation type="journal article" date="2023" name="Front. Mar. Sci.">
        <title>A new Merluccius polli reference genome to investigate the effects of global change in West African waters.</title>
        <authorList>
            <person name="Mateo J.L."/>
            <person name="Blanco-Fernandez C."/>
            <person name="Garcia-Vazquez E."/>
            <person name="Machado-Schiaffino G."/>
        </authorList>
    </citation>
    <scope>NUCLEOTIDE SEQUENCE</scope>
    <source>
        <strain evidence="1">C29</strain>
        <tissue evidence="1">Fin</tissue>
    </source>
</reference>